<dbReference type="GO" id="GO:0005634">
    <property type="term" value="C:nucleus"/>
    <property type="evidence" value="ECO:0007669"/>
    <property type="project" value="UniProtKB-SubCell"/>
</dbReference>
<evidence type="ECO:0000313" key="6">
    <source>
        <dbReference type="EMBL" id="WOG95016.1"/>
    </source>
</evidence>
<sequence length="241" mass="27135">MDRYRKVQKAKAEGSTNENEIRITSQGFVRNYISYATNLLQENDGREIVLKAMGPAINKAVAITEIIKRRIPQLHQDTVISSVNIVDVYEPIEEGLLPVETSRNVSMISITLSTKELNKNSPGYQAPATAEQVQQQQQSRKQRTYQQQQPPRQHNNQHRRQNNYQQQQTSNSYGRGRGGSRGRGRGRGEGDGGARGGGRGRGYGRSRGTGRMGSYARDDSYQRYNGIGSYGRSFLSCTYRR</sequence>
<dbReference type="EMBL" id="CP093345">
    <property type="protein sequence ID" value="WOG95016.1"/>
    <property type="molecule type" value="Genomic_DNA"/>
</dbReference>
<evidence type="ECO:0000259" key="5">
    <source>
        <dbReference type="Pfam" id="PF01918"/>
    </source>
</evidence>
<organism evidence="6 7">
    <name type="scientific">Daucus carota subsp. sativus</name>
    <name type="common">Carrot</name>
    <dbReference type="NCBI Taxonomy" id="79200"/>
    <lineage>
        <taxon>Eukaryota</taxon>
        <taxon>Viridiplantae</taxon>
        <taxon>Streptophyta</taxon>
        <taxon>Embryophyta</taxon>
        <taxon>Tracheophyta</taxon>
        <taxon>Spermatophyta</taxon>
        <taxon>Magnoliopsida</taxon>
        <taxon>eudicotyledons</taxon>
        <taxon>Gunneridae</taxon>
        <taxon>Pentapetalae</taxon>
        <taxon>asterids</taxon>
        <taxon>campanulids</taxon>
        <taxon>Apiales</taxon>
        <taxon>Apiaceae</taxon>
        <taxon>Apioideae</taxon>
        <taxon>Scandiceae</taxon>
        <taxon>Daucinae</taxon>
        <taxon>Daucus</taxon>
        <taxon>Daucus sect. Daucus</taxon>
    </lineage>
</organism>
<evidence type="ECO:0000256" key="1">
    <source>
        <dbReference type="ARBA" id="ARBA00004123"/>
    </source>
</evidence>
<reference evidence="6" key="2">
    <citation type="submission" date="2022-03" db="EMBL/GenBank/DDBJ databases">
        <title>Draft title - Genomic analysis of global carrot germplasm unveils the trajectory of domestication and the origin of high carotenoid orange carrot.</title>
        <authorList>
            <person name="Iorizzo M."/>
            <person name="Ellison S."/>
            <person name="Senalik D."/>
            <person name="Macko-Podgorni A."/>
            <person name="Grzebelus D."/>
            <person name="Bostan H."/>
            <person name="Rolling W."/>
            <person name="Curaba J."/>
            <person name="Simon P."/>
        </authorList>
    </citation>
    <scope>NUCLEOTIDE SEQUENCE</scope>
    <source>
        <tissue evidence="6">Leaf</tissue>
    </source>
</reference>
<name>A0AAF0WTW9_DAUCS</name>
<dbReference type="AlphaFoldDB" id="A0AAF0WTW9"/>
<dbReference type="SUPFAM" id="SSF82704">
    <property type="entry name" value="AlbA-like"/>
    <property type="match status" value="1"/>
</dbReference>
<accession>A0AAF0WTW9</accession>
<dbReference type="PANTHER" id="PTHR13516">
    <property type="entry name" value="RIBONUCLEASE P SUBUNIT P25"/>
    <property type="match status" value="1"/>
</dbReference>
<evidence type="ECO:0000256" key="4">
    <source>
        <dbReference type="SAM" id="MobiDB-lite"/>
    </source>
</evidence>
<feature type="compositionally biased region" description="Gly residues" evidence="4">
    <location>
        <begin position="193"/>
        <end position="211"/>
    </location>
</feature>
<reference evidence="6" key="1">
    <citation type="journal article" date="2016" name="Nat. Genet.">
        <title>A high-quality carrot genome assembly provides new insights into carotenoid accumulation and asterid genome evolution.</title>
        <authorList>
            <person name="Iorizzo M."/>
            <person name="Ellison S."/>
            <person name="Senalik D."/>
            <person name="Zeng P."/>
            <person name="Satapoomin P."/>
            <person name="Huang J."/>
            <person name="Bowman M."/>
            <person name="Iovene M."/>
            <person name="Sanseverino W."/>
            <person name="Cavagnaro P."/>
            <person name="Yildiz M."/>
            <person name="Macko-Podgorni A."/>
            <person name="Moranska E."/>
            <person name="Grzebelus E."/>
            <person name="Grzebelus D."/>
            <person name="Ashrafi H."/>
            <person name="Zheng Z."/>
            <person name="Cheng S."/>
            <person name="Spooner D."/>
            <person name="Van Deynze A."/>
            <person name="Simon P."/>
        </authorList>
    </citation>
    <scope>NUCLEOTIDE SEQUENCE</scope>
    <source>
        <tissue evidence="6">Leaf</tissue>
    </source>
</reference>
<feature type="domain" description="DNA/RNA-binding protein Alba-like" evidence="5">
    <location>
        <begin position="19"/>
        <end position="82"/>
    </location>
</feature>
<evidence type="ECO:0000256" key="3">
    <source>
        <dbReference type="ARBA" id="ARBA00023242"/>
    </source>
</evidence>
<dbReference type="Pfam" id="PF01918">
    <property type="entry name" value="Alba"/>
    <property type="match status" value="1"/>
</dbReference>
<evidence type="ECO:0000313" key="7">
    <source>
        <dbReference type="Proteomes" id="UP000077755"/>
    </source>
</evidence>
<comment type="similarity">
    <text evidence="2">Belongs to the histone-like Alba family.</text>
</comment>
<dbReference type="InterPro" id="IPR051958">
    <property type="entry name" value="Alba-like_NAB"/>
</dbReference>
<feature type="compositionally biased region" description="Low complexity" evidence="4">
    <location>
        <begin position="134"/>
        <end position="154"/>
    </location>
</feature>
<comment type="subcellular location">
    <subcellularLocation>
        <location evidence="1">Nucleus</location>
    </subcellularLocation>
</comment>
<keyword evidence="7" id="KW-1185">Reference proteome</keyword>
<feature type="region of interest" description="Disordered" evidence="4">
    <location>
        <begin position="117"/>
        <end position="241"/>
    </location>
</feature>
<keyword evidence="3" id="KW-0539">Nucleus</keyword>
<proteinExistence type="inferred from homology"/>
<feature type="compositionally biased region" description="Low complexity" evidence="4">
    <location>
        <begin position="162"/>
        <end position="171"/>
    </location>
</feature>
<dbReference type="InterPro" id="IPR036882">
    <property type="entry name" value="Alba-like_dom_sf"/>
</dbReference>
<dbReference type="Proteomes" id="UP000077755">
    <property type="component" value="Chromosome 3"/>
</dbReference>
<gene>
    <name evidence="6" type="ORF">DCAR_0314318</name>
</gene>
<protein>
    <recommendedName>
        <fullName evidence="5">DNA/RNA-binding protein Alba-like domain-containing protein</fullName>
    </recommendedName>
</protein>
<dbReference type="InterPro" id="IPR002775">
    <property type="entry name" value="DNA/RNA-bd_Alba-like"/>
</dbReference>
<dbReference type="GO" id="GO:0003723">
    <property type="term" value="F:RNA binding"/>
    <property type="evidence" value="ECO:0007669"/>
    <property type="project" value="TreeGrafter"/>
</dbReference>
<dbReference type="PANTHER" id="PTHR13516:SF3">
    <property type="entry name" value="ALBA DNA_RNA-BINDING PROTEIN"/>
    <property type="match status" value="1"/>
</dbReference>
<dbReference type="Gene3D" id="3.30.110.20">
    <property type="entry name" value="Alba-like domain"/>
    <property type="match status" value="1"/>
</dbReference>
<dbReference type="FunFam" id="3.30.110.20:FF:000003">
    <property type="entry name" value="DNA/RNA-binding protein Alba 1"/>
    <property type="match status" value="1"/>
</dbReference>
<evidence type="ECO:0000256" key="2">
    <source>
        <dbReference type="ARBA" id="ARBA00008018"/>
    </source>
</evidence>